<feature type="transmembrane region" description="Helical" evidence="6">
    <location>
        <begin position="269"/>
        <end position="288"/>
    </location>
</feature>
<feature type="transmembrane region" description="Helical" evidence="6">
    <location>
        <begin position="228"/>
        <end position="249"/>
    </location>
</feature>
<feature type="transmembrane region" description="Helical" evidence="6">
    <location>
        <begin position="387"/>
        <end position="405"/>
    </location>
</feature>
<evidence type="ECO:0000313" key="9">
    <source>
        <dbReference type="Proteomes" id="UP000006062"/>
    </source>
</evidence>
<evidence type="ECO:0000259" key="7">
    <source>
        <dbReference type="PROSITE" id="PS51006"/>
    </source>
</evidence>
<keyword evidence="4 5" id="KW-0620">Polyamine biosynthesis</keyword>
<reference evidence="8 9" key="1">
    <citation type="submission" date="2012-06" db="EMBL/GenBank/DDBJ databases">
        <title>Complete sequence of Thiocystis violascens DSM 198.</title>
        <authorList>
            <consortium name="US DOE Joint Genome Institute"/>
            <person name="Lucas S."/>
            <person name="Han J."/>
            <person name="Lapidus A."/>
            <person name="Cheng J.-F."/>
            <person name="Goodwin L."/>
            <person name="Pitluck S."/>
            <person name="Peters L."/>
            <person name="Ovchinnikova G."/>
            <person name="Teshima H."/>
            <person name="Detter J.C."/>
            <person name="Han C."/>
            <person name="Tapia R."/>
            <person name="Land M."/>
            <person name="Hauser L."/>
            <person name="Kyrpides N."/>
            <person name="Ivanova N."/>
            <person name="Pagani I."/>
            <person name="Vogl K."/>
            <person name="Liu Z."/>
            <person name="Frigaard N.-U."/>
            <person name="Bryant D."/>
            <person name="Woyke T."/>
        </authorList>
    </citation>
    <scope>NUCLEOTIDE SEQUENCE [LARGE SCALE GENOMIC DNA]</scope>
    <source>
        <strain evidence="9">ATCC 17096 / DSM 198 / 6111</strain>
    </source>
</reference>
<dbReference type="InterPro" id="IPR036259">
    <property type="entry name" value="MFS_trans_sf"/>
</dbReference>
<keyword evidence="6" id="KW-0812">Transmembrane</keyword>
<dbReference type="Gene3D" id="3.40.50.150">
    <property type="entry name" value="Vaccinia Virus protein VP39"/>
    <property type="match status" value="1"/>
</dbReference>
<proteinExistence type="inferred from homology"/>
<organism evidence="8 9">
    <name type="scientific">Thiocystis violascens (strain ATCC 17096 / DSM 198 / 6111)</name>
    <name type="common">Chromatium violascens</name>
    <dbReference type="NCBI Taxonomy" id="765911"/>
    <lineage>
        <taxon>Bacteria</taxon>
        <taxon>Pseudomonadati</taxon>
        <taxon>Pseudomonadota</taxon>
        <taxon>Gammaproteobacteria</taxon>
        <taxon>Chromatiales</taxon>
        <taxon>Chromatiaceae</taxon>
        <taxon>Thiocystis</taxon>
    </lineage>
</organism>
<evidence type="ECO:0000256" key="5">
    <source>
        <dbReference type="PROSITE-ProRule" id="PRU00354"/>
    </source>
</evidence>
<dbReference type="SUPFAM" id="SSF53335">
    <property type="entry name" value="S-adenosyl-L-methionine-dependent methyltransferases"/>
    <property type="match status" value="1"/>
</dbReference>
<dbReference type="InterPro" id="IPR029063">
    <property type="entry name" value="SAM-dependent_MTases_sf"/>
</dbReference>
<dbReference type="OrthoDB" id="5516475at2"/>
<dbReference type="Gene3D" id="1.20.1250.20">
    <property type="entry name" value="MFS general substrate transporter like domains"/>
    <property type="match status" value="1"/>
</dbReference>
<feature type="transmembrane region" description="Helical" evidence="6">
    <location>
        <begin position="411"/>
        <end position="431"/>
    </location>
</feature>
<dbReference type="STRING" id="765911.Thivi_0796"/>
<feature type="transmembrane region" description="Helical" evidence="6">
    <location>
        <begin position="41"/>
        <end position="61"/>
    </location>
</feature>
<feature type="transmembrane region" description="Helical" evidence="6">
    <location>
        <begin position="114"/>
        <end position="138"/>
    </location>
</feature>
<feature type="transmembrane region" description="Helical" evidence="6">
    <location>
        <begin position="73"/>
        <end position="94"/>
    </location>
</feature>
<dbReference type="AlphaFoldDB" id="I3Y772"/>
<keyword evidence="6" id="KW-1133">Transmembrane helix</keyword>
<dbReference type="PANTHER" id="PTHR11558:SF11">
    <property type="entry name" value="SPERMIDINE SYNTHASE"/>
    <property type="match status" value="1"/>
</dbReference>
<dbReference type="Pfam" id="PF01564">
    <property type="entry name" value="Spermine_synth"/>
    <property type="match status" value="1"/>
</dbReference>
<dbReference type="KEGG" id="tvi:Thivi_0796"/>
<dbReference type="SUPFAM" id="SSF103473">
    <property type="entry name" value="MFS general substrate transporter"/>
    <property type="match status" value="1"/>
</dbReference>
<dbReference type="PROSITE" id="PS51006">
    <property type="entry name" value="PABS_2"/>
    <property type="match status" value="1"/>
</dbReference>
<evidence type="ECO:0000256" key="4">
    <source>
        <dbReference type="ARBA" id="ARBA00023115"/>
    </source>
</evidence>
<dbReference type="eggNOG" id="COG4262">
    <property type="taxonomic scope" value="Bacteria"/>
</dbReference>
<name>I3Y772_THIV6</name>
<feature type="transmembrane region" description="Helical" evidence="6">
    <location>
        <begin position="300"/>
        <end position="320"/>
    </location>
</feature>
<dbReference type="Proteomes" id="UP000006062">
    <property type="component" value="Chromosome"/>
</dbReference>
<protein>
    <submittedName>
        <fullName evidence="8">Putative spermidine synthase with an N-terminal membrane domain</fullName>
    </submittedName>
</protein>
<feature type="transmembrane region" description="Helical" evidence="6">
    <location>
        <begin position="159"/>
        <end position="180"/>
    </location>
</feature>
<feature type="transmembrane region" description="Helical" evidence="6">
    <location>
        <begin position="443"/>
        <end position="460"/>
    </location>
</feature>
<dbReference type="HOGENOM" id="CLU_010122_0_0_6"/>
<sequence length="1002" mass="108363">MNQSIFSKYLLFAIFAVSGFSGLIYESIWSHYLKLFLGHAAYAQTLVLAIFMGGMALGSWVIARRGQRWRNLLLIYVAVEGIIGLLGLVFHQGFVSTTDIIFSSAIPALGASAWVPFVKWGVASLLILPQSILLGMTFPLMSGGILRRFSDRPGATVSMLYFTNSLGAAIGVLVSGFALIPSVGLPGTIMTAGILNVLLALVVWLIIRRAPEPVPMPQPSTTASDQRALTSFAAWILFAAFLSGVASFLYEIAWIRMLSLVLGSSTHAFELMLSAFILGLALGGLWISRRADNLSDPQRFLGVTMIVMGSLAAATIVVYGQSFEWMAQSLQALNRNDQGYAAFNLVSHAIAAVVMLPATFCAGITLPLMTHSLLKARYGERAIGRVYAVNTLGAIIGVMAAIHLLMPVVGVKGVVLTGAALHMVAGLAFLVRSARGTSHTRTVSAALAWSVALIAIMSMVELDPRRMAAGVFRTGLALTPAGSEVPFHRDGKTATVSLLISPDGKIGILTNGKADANINMAGGATSADEVTMILAGALPLGLHPQPRQVANIGIGSGLTSHTLLITDQIADMDTVEIEPLMARAAHQAFMPRVRNLFEDPRSHIHFEDAKTFFATRQGQYDVIVSEPSNPWVSGVATLFSDEFYQRVTQYLKADGIFVQWLQMYETDMSVVASVMNALSKHFSDYVIYDSGTSDMIVVAVREGSIGPLRASLFDAPELATDLARVGLHSIEDIEHLRIGNKALLDPLFRSYQVPTNSDYFPFVDYTSPRMRFLNRNASALTTVRSVPIPLLDVLDNGRAVDLERQSPESQTALAIRNAVIDGHLEGLRPGIRQAVLLLDLDDAQCSDAAVRSTWLDAAYLLFVTTSPYLPPEAATGLWSRIEATSCYQRLDDRERRPITLWKATAMRNAPSMAASGRELLERGAVLTRPEQIRMAVGLTMLGLLSQGQPQAAQSIWDAYGKDAPRANSYDLVLQWLHALSVWPHDRFTPSAVGASTPENGSG</sequence>
<dbReference type="RefSeq" id="WP_014777331.1">
    <property type="nucleotide sequence ID" value="NC_018012.1"/>
</dbReference>
<dbReference type="InterPro" id="IPR030374">
    <property type="entry name" value="PABS"/>
</dbReference>
<evidence type="ECO:0000256" key="2">
    <source>
        <dbReference type="ARBA" id="ARBA00022679"/>
    </source>
</evidence>
<keyword evidence="6" id="KW-0472">Membrane</keyword>
<dbReference type="GO" id="GO:0005829">
    <property type="term" value="C:cytosol"/>
    <property type="evidence" value="ECO:0007669"/>
    <property type="project" value="TreeGrafter"/>
</dbReference>
<keyword evidence="3" id="KW-0745">Spermidine biosynthesis</keyword>
<comment type="caution">
    <text evidence="5">Lacks conserved residue(s) required for the propagation of feature annotation.</text>
</comment>
<feature type="transmembrane region" description="Helical" evidence="6">
    <location>
        <begin position="340"/>
        <end position="366"/>
    </location>
</feature>
<accession>I3Y772</accession>
<dbReference type="GO" id="GO:0004766">
    <property type="term" value="F:spermidine synthase activity"/>
    <property type="evidence" value="ECO:0007669"/>
    <property type="project" value="TreeGrafter"/>
</dbReference>
<feature type="transmembrane region" description="Helical" evidence="6">
    <location>
        <begin position="9"/>
        <end position="29"/>
    </location>
</feature>
<evidence type="ECO:0000256" key="3">
    <source>
        <dbReference type="ARBA" id="ARBA00023066"/>
    </source>
</evidence>
<evidence type="ECO:0000313" key="8">
    <source>
        <dbReference type="EMBL" id="AFL72840.1"/>
    </source>
</evidence>
<dbReference type="InterPro" id="IPR001045">
    <property type="entry name" value="Spermi_synthase"/>
</dbReference>
<dbReference type="EMBL" id="CP003154">
    <property type="protein sequence ID" value="AFL72840.1"/>
    <property type="molecule type" value="Genomic_DNA"/>
</dbReference>
<feature type="transmembrane region" description="Helical" evidence="6">
    <location>
        <begin position="186"/>
        <end position="207"/>
    </location>
</feature>
<dbReference type="PANTHER" id="PTHR11558">
    <property type="entry name" value="SPERMIDINE/SPERMINE SYNTHASE"/>
    <property type="match status" value="1"/>
</dbReference>
<feature type="domain" description="PABS" evidence="7">
    <location>
        <begin position="539"/>
        <end position="712"/>
    </location>
</feature>
<dbReference type="GO" id="GO:0008295">
    <property type="term" value="P:spermidine biosynthetic process"/>
    <property type="evidence" value="ECO:0007669"/>
    <property type="project" value="UniProtKB-KW"/>
</dbReference>
<evidence type="ECO:0000256" key="1">
    <source>
        <dbReference type="ARBA" id="ARBA00007867"/>
    </source>
</evidence>
<keyword evidence="9" id="KW-1185">Reference proteome</keyword>
<dbReference type="NCBIfam" id="NF037959">
    <property type="entry name" value="MFS_SpdSyn"/>
    <property type="match status" value="1"/>
</dbReference>
<comment type="similarity">
    <text evidence="1">Belongs to the spermidine/spermine synthase family.</text>
</comment>
<evidence type="ECO:0000256" key="6">
    <source>
        <dbReference type="SAM" id="Phobius"/>
    </source>
</evidence>
<gene>
    <name evidence="8" type="ordered locus">Thivi_0796</name>
</gene>
<keyword evidence="2 5" id="KW-0808">Transferase</keyword>